<dbReference type="PROSITE" id="PS00409">
    <property type="entry name" value="PROKAR_NTER_METHYL"/>
    <property type="match status" value="1"/>
</dbReference>
<keyword evidence="4" id="KW-0488">Methylation</keyword>
<dbReference type="GO" id="GO:0015627">
    <property type="term" value="C:type II protein secretion system complex"/>
    <property type="evidence" value="ECO:0007669"/>
    <property type="project" value="InterPro"/>
</dbReference>
<reference evidence="10 11" key="1">
    <citation type="submission" date="2016-07" db="EMBL/GenBank/DDBJ databases">
        <title>Draft Genome Sequence of Oceanisphaera psychrotolerans, isolated from coastal sediment samples.</title>
        <authorList>
            <person name="Zhuo S."/>
            <person name="Ruan Z."/>
        </authorList>
    </citation>
    <scope>NUCLEOTIDE SEQUENCE [LARGE SCALE GENOMIC DNA]</scope>
    <source>
        <strain evidence="10 11">LAM-WHM-ZC</strain>
    </source>
</reference>
<evidence type="ECO:0000256" key="4">
    <source>
        <dbReference type="ARBA" id="ARBA00022481"/>
    </source>
</evidence>
<keyword evidence="7 9" id="KW-1133">Transmembrane helix</keyword>
<comment type="subcellular location">
    <subcellularLocation>
        <location evidence="1">Cell inner membrane</location>
        <topology evidence="1">Single-pass membrane protein</topology>
    </subcellularLocation>
</comment>
<feature type="transmembrane region" description="Helical" evidence="9">
    <location>
        <begin position="12"/>
        <end position="39"/>
    </location>
</feature>
<dbReference type="OrthoDB" id="7864109at2"/>
<evidence type="ECO:0000256" key="1">
    <source>
        <dbReference type="ARBA" id="ARBA00004377"/>
    </source>
</evidence>
<keyword evidence="6 9" id="KW-0812">Transmembrane</keyword>
<dbReference type="InterPro" id="IPR010052">
    <property type="entry name" value="T2SS_protein-GspI"/>
</dbReference>
<dbReference type="Proteomes" id="UP000243073">
    <property type="component" value="Unassembled WGS sequence"/>
</dbReference>
<dbReference type="PANTHER" id="PTHR38779">
    <property type="entry name" value="TYPE II SECRETION SYSTEM PROTEIN I-RELATED"/>
    <property type="match status" value="1"/>
</dbReference>
<gene>
    <name evidence="10" type="ORF">BFR47_09265</name>
</gene>
<evidence type="ECO:0000256" key="8">
    <source>
        <dbReference type="ARBA" id="ARBA00023136"/>
    </source>
</evidence>
<dbReference type="InterPro" id="IPR012902">
    <property type="entry name" value="N_methyl_site"/>
</dbReference>
<protein>
    <submittedName>
        <fullName evidence="10">General secretion pathway protein GspH</fullName>
    </submittedName>
</protein>
<dbReference type="STRING" id="1414654.BFR47_09265"/>
<comment type="similarity">
    <text evidence="2">Belongs to the GSP I family.</text>
</comment>
<dbReference type="RefSeq" id="WP_071471441.1">
    <property type="nucleotide sequence ID" value="NZ_MDKE01000004.1"/>
</dbReference>
<keyword evidence="5" id="KW-0997">Cell inner membrane</keyword>
<proteinExistence type="inferred from homology"/>
<keyword evidence="3" id="KW-1003">Cell membrane</keyword>
<evidence type="ECO:0000256" key="7">
    <source>
        <dbReference type="ARBA" id="ARBA00022989"/>
    </source>
</evidence>
<dbReference type="EMBL" id="MDKE01000004">
    <property type="protein sequence ID" value="OIN13867.1"/>
    <property type="molecule type" value="Genomic_DNA"/>
</dbReference>
<keyword evidence="8 9" id="KW-0472">Membrane</keyword>
<dbReference type="GO" id="GO:0005886">
    <property type="term" value="C:plasma membrane"/>
    <property type="evidence" value="ECO:0007669"/>
    <property type="project" value="UniProtKB-SubCell"/>
</dbReference>
<comment type="caution">
    <text evidence="10">The sequence shown here is derived from an EMBL/GenBank/DDBJ whole genome shotgun (WGS) entry which is preliminary data.</text>
</comment>
<evidence type="ECO:0000256" key="6">
    <source>
        <dbReference type="ARBA" id="ARBA00022692"/>
    </source>
</evidence>
<dbReference type="NCBIfam" id="TIGR02532">
    <property type="entry name" value="IV_pilin_GFxxxE"/>
    <property type="match status" value="1"/>
</dbReference>
<dbReference type="Pfam" id="PF07963">
    <property type="entry name" value="N_methyl"/>
    <property type="match status" value="1"/>
</dbReference>
<organism evidence="10 11">
    <name type="scientific">Oceanisphaera psychrotolerans</name>
    <dbReference type="NCBI Taxonomy" id="1414654"/>
    <lineage>
        <taxon>Bacteria</taxon>
        <taxon>Pseudomonadati</taxon>
        <taxon>Pseudomonadota</taxon>
        <taxon>Gammaproteobacteria</taxon>
        <taxon>Aeromonadales</taxon>
        <taxon>Aeromonadaceae</taxon>
        <taxon>Oceanisphaera</taxon>
    </lineage>
</organism>
<name>A0A1J4QIW2_9GAMM</name>
<dbReference type="GO" id="GO:0015628">
    <property type="term" value="P:protein secretion by the type II secretion system"/>
    <property type="evidence" value="ECO:0007669"/>
    <property type="project" value="InterPro"/>
</dbReference>
<accession>A0A1J4QIW2</accession>
<evidence type="ECO:0000256" key="2">
    <source>
        <dbReference type="ARBA" id="ARBA00008358"/>
    </source>
</evidence>
<dbReference type="AlphaFoldDB" id="A0A1J4QIW2"/>
<keyword evidence="11" id="KW-1185">Reference proteome</keyword>
<sequence>MTRQHMFIQRGFSLLEVLVAFTILTITLGVLLNIFSLAIRTTQSAQQQQKAMLLAESKLTELYAGTTLQPGREQGWFDDHYWWETRVEEFDTRELMDNQSLLLPYRLSVVVGWGIHDRHYQLTTLRLVRQEAR</sequence>
<evidence type="ECO:0000256" key="3">
    <source>
        <dbReference type="ARBA" id="ARBA00022475"/>
    </source>
</evidence>
<evidence type="ECO:0000313" key="10">
    <source>
        <dbReference type="EMBL" id="OIN13867.1"/>
    </source>
</evidence>
<evidence type="ECO:0000256" key="5">
    <source>
        <dbReference type="ARBA" id="ARBA00022519"/>
    </source>
</evidence>
<evidence type="ECO:0000256" key="9">
    <source>
        <dbReference type="SAM" id="Phobius"/>
    </source>
</evidence>
<dbReference type="PANTHER" id="PTHR38779:SF2">
    <property type="entry name" value="TYPE II SECRETION SYSTEM PROTEIN I-RELATED"/>
    <property type="match status" value="1"/>
</dbReference>
<evidence type="ECO:0000313" key="11">
    <source>
        <dbReference type="Proteomes" id="UP000243073"/>
    </source>
</evidence>